<organism evidence="3 4">
    <name type="scientific">Basidiobolus ranarum</name>
    <dbReference type="NCBI Taxonomy" id="34480"/>
    <lineage>
        <taxon>Eukaryota</taxon>
        <taxon>Fungi</taxon>
        <taxon>Fungi incertae sedis</taxon>
        <taxon>Zoopagomycota</taxon>
        <taxon>Entomophthoromycotina</taxon>
        <taxon>Basidiobolomycetes</taxon>
        <taxon>Basidiobolales</taxon>
        <taxon>Basidiobolaceae</taxon>
        <taxon>Basidiobolus</taxon>
    </lineage>
</organism>
<comment type="caution">
    <text evidence="3">The sequence shown here is derived from an EMBL/GenBank/DDBJ whole genome shotgun (WGS) entry which is preliminary data.</text>
</comment>
<feature type="chain" id="PRO_5046424528" evidence="2">
    <location>
        <begin position="23"/>
        <end position="180"/>
    </location>
</feature>
<protein>
    <submittedName>
        <fullName evidence="3">Uncharacterized protein</fullName>
    </submittedName>
</protein>
<keyword evidence="2" id="KW-0732">Signal</keyword>
<evidence type="ECO:0000256" key="1">
    <source>
        <dbReference type="SAM" id="MobiDB-lite"/>
    </source>
</evidence>
<gene>
    <name evidence="3" type="ORF">K7432_005644</name>
</gene>
<evidence type="ECO:0000256" key="2">
    <source>
        <dbReference type="SAM" id="SignalP"/>
    </source>
</evidence>
<proteinExistence type="predicted"/>
<evidence type="ECO:0000313" key="4">
    <source>
        <dbReference type="Proteomes" id="UP001479436"/>
    </source>
</evidence>
<feature type="compositionally biased region" description="Low complexity" evidence="1">
    <location>
        <begin position="133"/>
        <end position="149"/>
    </location>
</feature>
<keyword evidence="4" id="KW-1185">Reference proteome</keyword>
<evidence type="ECO:0000313" key="3">
    <source>
        <dbReference type="EMBL" id="KAK9765761.1"/>
    </source>
</evidence>
<feature type="region of interest" description="Disordered" evidence="1">
    <location>
        <begin position="133"/>
        <end position="154"/>
    </location>
</feature>
<sequence>MIAQKISMICIFVLTIVSQVLGQRTNSTMPNTKECQACLKNLPQGCAVSIATNPQGAGAKCICSSAFLENFANCGVCSQQFSGLTTTVVPTDADKQKHVQNCASDGMPIANITSTTSAASTLTATSASSLSTASGATTSMKTQPPSSSPTATSKLTAGSSQLETNKVCVCIIGVVVALFM</sequence>
<name>A0ABR2WWB0_9FUNG</name>
<accession>A0ABR2WWB0</accession>
<dbReference type="EMBL" id="JASJQH010000228">
    <property type="protein sequence ID" value="KAK9765761.1"/>
    <property type="molecule type" value="Genomic_DNA"/>
</dbReference>
<feature type="signal peptide" evidence="2">
    <location>
        <begin position="1"/>
        <end position="22"/>
    </location>
</feature>
<dbReference type="Proteomes" id="UP001479436">
    <property type="component" value="Unassembled WGS sequence"/>
</dbReference>
<reference evidence="3 4" key="1">
    <citation type="submission" date="2023-04" db="EMBL/GenBank/DDBJ databases">
        <title>Genome of Basidiobolus ranarum AG-B5.</title>
        <authorList>
            <person name="Stajich J.E."/>
            <person name="Carter-House D."/>
            <person name="Gryganskyi A."/>
        </authorList>
    </citation>
    <scope>NUCLEOTIDE SEQUENCE [LARGE SCALE GENOMIC DNA]</scope>
    <source>
        <strain evidence="3 4">AG-B5</strain>
    </source>
</reference>